<name>A0AA41W547_9GAMM</name>
<dbReference type="InterPro" id="IPR053177">
    <property type="entry name" value="ADP-glucose_phosphorylase"/>
</dbReference>
<comment type="caution">
    <text evidence="1">The sequence shown here is derived from an EMBL/GenBank/DDBJ whole genome shotgun (WGS) entry which is preliminary data.</text>
</comment>
<dbReference type="Proteomes" id="UP001165393">
    <property type="component" value="Unassembled WGS sequence"/>
</dbReference>
<keyword evidence="2" id="KW-1185">Reference proteome</keyword>
<dbReference type="PANTHER" id="PTHR42763:SF1">
    <property type="entry name" value="UDP-GLUCOSE--HEXOSE-1-PHOSPHATE URIDYLYLTRANSFERASE"/>
    <property type="match status" value="1"/>
</dbReference>
<gene>
    <name evidence="1" type="ORF">NAF29_02260</name>
</gene>
<reference evidence="1 2" key="1">
    <citation type="journal article" date="2013" name="Antonie Van Leeuwenhoek">
        <title>Echinimonas agarilytica gen. nov., sp. nov., a new gammaproteobacterium isolated from the sea urchin Strongylocentrotus intermedius.</title>
        <authorList>
            <person name="Nedashkovskaya O.I."/>
            <person name="Stenkova A.M."/>
            <person name="Zhukova N.V."/>
            <person name="Van Trappen S."/>
            <person name="Lee J.S."/>
            <person name="Kim S.B."/>
        </authorList>
    </citation>
    <scope>NUCLEOTIDE SEQUENCE [LARGE SCALE GENOMIC DNA]</scope>
    <source>
        <strain evidence="1 2">KMM 6351</strain>
    </source>
</reference>
<dbReference type="AlphaFoldDB" id="A0AA41W547"/>
<evidence type="ECO:0000313" key="2">
    <source>
        <dbReference type="Proteomes" id="UP001165393"/>
    </source>
</evidence>
<protein>
    <recommendedName>
        <fullName evidence="3">Galactose-1-phosphate uridylyltransferase</fullName>
    </recommendedName>
</protein>
<evidence type="ECO:0008006" key="3">
    <source>
        <dbReference type="Google" id="ProtNLM"/>
    </source>
</evidence>
<dbReference type="EMBL" id="JAMQGP010000001">
    <property type="protein sequence ID" value="MCM2678493.1"/>
    <property type="molecule type" value="Genomic_DNA"/>
</dbReference>
<dbReference type="InterPro" id="IPR036265">
    <property type="entry name" value="HIT-like_sf"/>
</dbReference>
<dbReference type="RefSeq" id="WP_251259857.1">
    <property type="nucleotide sequence ID" value="NZ_JAMQGP010000001.1"/>
</dbReference>
<proteinExistence type="predicted"/>
<accession>A0AA41W547</accession>
<dbReference type="Gene3D" id="3.30.428.10">
    <property type="entry name" value="HIT-like"/>
    <property type="match status" value="2"/>
</dbReference>
<sequence length="385" mass="43275">MVRQVSLDVIQASLIANEVDGRQARVYVRHLLEQSASAQNLPNSEYQIDPRDGTVSIYSSARSKRVHTVKTSTVAADDGDNCPICNGQLTGVCHIEPLSQGHCFITENLYPVVHPRGMFVPISQNFSTTETADEAARGGNIFGGHFLQWTSSIHTQDWHNMSLDDLTLSVKQLALFSLRIHTESESMPQALGTRENTHGYMSIFKNYGEKGGASLTHGHQQIVFSNLMGRSSYNNWRFYGRHCEYFSDYMLRENSQDLKIKDYGDIVLMVPYFMHRPYTMLVIVKQTQKGYLHQLSDDEVTQFTQAIQHAIRAVRHELAADGKPIAFNFLLHTGPGCGLYAEIIPRADTFGGLELQGTYVCQAQPEDCALRIKKTIANDFSEEVF</sequence>
<dbReference type="PANTHER" id="PTHR42763">
    <property type="entry name" value="ADP-GLUCOSE PHOSPHORYLASE"/>
    <property type="match status" value="1"/>
</dbReference>
<evidence type="ECO:0000313" key="1">
    <source>
        <dbReference type="EMBL" id="MCM2678493.1"/>
    </source>
</evidence>
<dbReference type="SUPFAM" id="SSF54197">
    <property type="entry name" value="HIT-like"/>
    <property type="match status" value="2"/>
</dbReference>
<organism evidence="1 2">
    <name type="scientific">Echinimonas agarilytica</name>
    <dbReference type="NCBI Taxonomy" id="1215918"/>
    <lineage>
        <taxon>Bacteria</taxon>
        <taxon>Pseudomonadati</taxon>
        <taxon>Pseudomonadota</taxon>
        <taxon>Gammaproteobacteria</taxon>
        <taxon>Alteromonadales</taxon>
        <taxon>Echinimonadaceae</taxon>
        <taxon>Echinimonas</taxon>
    </lineage>
</organism>